<name>A0AA36JB92_9DINO</name>
<evidence type="ECO:0000256" key="1">
    <source>
        <dbReference type="SAM" id="SignalP"/>
    </source>
</evidence>
<sequence length="557" mass="62522">MWQVVAVLLLTACFARCLFRCLQPEDPKPIPEQKTEVHKPQELQAQETTPYDAVLALESLGDFLHTGHIKFLQKAESTFKASAEERYKIVSIVGLFDKGKTWLTNRMLGTKLPNGKLCTTRGLSFLWVEDRRMLVLDSAGVQATVSYRSDRAQTVQPILDARATESLVFDMISRISHHMIFVVNDFTWFEQEYVEMLHQKYVQGHHNKELIVVHNLRMTSEVEEARELFFRQIKSCYEGGVSHINELIFTADAGEGIPPVHHIALCKHGSKAGNKYNQENCKYLMQQLEHRHTLGSKVILTELLRSELARLVPKFALLELAPESQPAPPSSLTVAYTDLTQSPTDFKGGPDAGRAWSGAYSTVGEMVLQLPGHGAKVMLKTKGVISPLGEIIAHDVSFDPIVNMFDKTTELGVERYIRVECPDVDEADIEWEELSNGVRIVIHKQKSIDEAAVQPLQSFPILQHHGRWEKNFNFDHADGRFDLFSPNGEPYGFDVQRGVLVVKLVKSFHARRGKLCGKKEILPCASSMLVLNQVPARPPSPSVASEISLASSHWVPA</sequence>
<dbReference type="PANTHER" id="PTHR34726">
    <property type="entry name" value="GBP DOMAIN-CONTAINING PROTEIN"/>
    <property type="match status" value="1"/>
</dbReference>
<proteinExistence type="predicted"/>
<evidence type="ECO:0000313" key="3">
    <source>
        <dbReference type="Proteomes" id="UP001178507"/>
    </source>
</evidence>
<reference evidence="2" key="1">
    <citation type="submission" date="2023-08" db="EMBL/GenBank/DDBJ databases">
        <authorList>
            <person name="Chen Y."/>
            <person name="Shah S."/>
            <person name="Dougan E. K."/>
            <person name="Thang M."/>
            <person name="Chan C."/>
        </authorList>
    </citation>
    <scope>NUCLEOTIDE SEQUENCE</scope>
</reference>
<feature type="chain" id="PRO_5041216387" evidence="1">
    <location>
        <begin position="18"/>
        <end position="557"/>
    </location>
</feature>
<dbReference type="PANTHER" id="PTHR34726:SF3">
    <property type="entry name" value="GUANYLATE-BINDING PROTEIN N-TERMINAL DOMAIN-CONTAINING PROTEIN-RELATED"/>
    <property type="match status" value="1"/>
</dbReference>
<feature type="signal peptide" evidence="1">
    <location>
        <begin position="1"/>
        <end position="17"/>
    </location>
</feature>
<keyword evidence="1" id="KW-0732">Signal</keyword>
<dbReference type="InterPro" id="IPR027417">
    <property type="entry name" value="P-loop_NTPase"/>
</dbReference>
<dbReference type="EMBL" id="CAUJNA010003478">
    <property type="protein sequence ID" value="CAJ1403038.1"/>
    <property type="molecule type" value="Genomic_DNA"/>
</dbReference>
<dbReference type="Proteomes" id="UP001178507">
    <property type="component" value="Unassembled WGS sequence"/>
</dbReference>
<accession>A0AA36JB92</accession>
<organism evidence="2 3">
    <name type="scientific">Effrenium voratum</name>
    <dbReference type="NCBI Taxonomy" id="2562239"/>
    <lineage>
        <taxon>Eukaryota</taxon>
        <taxon>Sar</taxon>
        <taxon>Alveolata</taxon>
        <taxon>Dinophyceae</taxon>
        <taxon>Suessiales</taxon>
        <taxon>Symbiodiniaceae</taxon>
        <taxon>Effrenium</taxon>
    </lineage>
</organism>
<protein>
    <submittedName>
        <fullName evidence="2">Uncharacterized protein</fullName>
    </submittedName>
</protein>
<dbReference type="Gene3D" id="3.40.50.300">
    <property type="entry name" value="P-loop containing nucleotide triphosphate hydrolases"/>
    <property type="match status" value="1"/>
</dbReference>
<dbReference type="SUPFAM" id="SSF52540">
    <property type="entry name" value="P-loop containing nucleoside triphosphate hydrolases"/>
    <property type="match status" value="1"/>
</dbReference>
<evidence type="ECO:0000313" key="2">
    <source>
        <dbReference type="EMBL" id="CAJ1403038.1"/>
    </source>
</evidence>
<comment type="caution">
    <text evidence="2">The sequence shown here is derived from an EMBL/GenBank/DDBJ whole genome shotgun (WGS) entry which is preliminary data.</text>
</comment>
<dbReference type="AlphaFoldDB" id="A0AA36JB92"/>
<gene>
    <name evidence="2" type="ORF">EVOR1521_LOCUS25791</name>
</gene>
<keyword evidence="3" id="KW-1185">Reference proteome</keyword>